<evidence type="ECO:0000256" key="3">
    <source>
        <dbReference type="ARBA" id="ARBA00037883"/>
    </source>
</evidence>
<dbReference type="Gene3D" id="3.30.200.20">
    <property type="entry name" value="Phosphorylase Kinase, domain 1"/>
    <property type="match status" value="1"/>
</dbReference>
<keyword evidence="6" id="KW-1133">Transmembrane helix</keyword>
<protein>
    <recommendedName>
        <fullName evidence="5">ethanolamine kinase</fullName>
        <ecNumber evidence="5">2.7.1.82</ecNumber>
    </recommendedName>
</protein>
<proteinExistence type="inferred from homology"/>
<keyword evidence="2" id="KW-1208">Phospholipid metabolism</keyword>
<keyword evidence="8" id="KW-0808">Transferase</keyword>
<keyword evidence="1" id="KW-0594">Phospholipid biosynthesis</keyword>
<evidence type="ECO:0000313" key="7">
    <source>
        <dbReference type="Proteomes" id="UP000515159"/>
    </source>
</evidence>
<dbReference type="CDD" id="cd05157">
    <property type="entry name" value="ETNK_euk"/>
    <property type="match status" value="1"/>
</dbReference>
<dbReference type="GeneID" id="117347672"/>
<dbReference type="FunCoup" id="A0A6P8NFV5">
    <property type="interactions" value="604"/>
</dbReference>
<dbReference type="GO" id="GO:0004305">
    <property type="term" value="F:ethanolamine kinase activity"/>
    <property type="evidence" value="ECO:0007669"/>
    <property type="project" value="UniProtKB-EC"/>
</dbReference>
<comment type="pathway">
    <text evidence="3">Phospholipid metabolism; phosphatidylethanolamine biosynthesis; phosphatidylethanolamine from ethanolamine: step 1/3.</text>
</comment>
<feature type="transmembrane region" description="Helical" evidence="6">
    <location>
        <begin position="310"/>
        <end position="331"/>
    </location>
</feature>
<keyword evidence="1" id="KW-0443">Lipid metabolism</keyword>
<accession>A0A6P8NFV5</accession>
<dbReference type="PANTHER" id="PTHR22603:SF94">
    <property type="entry name" value="ETHANOLAMINE KINASE 2"/>
    <property type="match status" value="1"/>
</dbReference>
<dbReference type="Pfam" id="PF01633">
    <property type="entry name" value="Choline_kinase"/>
    <property type="match status" value="1"/>
</dbReference>
<keyword evidence="8" id="KW-0418">Kinase</keyword>
<keyword evidence="6" id="KW-0812">Transmembrane</keyword>
<evidence type="ECO:0000256" key="5">
    <source>
        <dbReference type="ARBA" id="ARBA00038874"/>
    </source>
</evidence>
<dbReference type="Gene3D" id="3.90.1200.10">
    <property type="match status" value="1"/>
</dbReference>
<evidence type="ECO:0000256" key="4">
    <source>
        <dbReference type="ARBA" id="ARBA00038211"/>
    </source>
</evidence>
<dbReference type="SUPFAM" id="SSF56112">
    <property type="entry name" value="Protein kinase-like (PK-like)"/>
    <property type="match status" value="1"/>
</dbReference>
<evidence type="ECO:0000256" key="2">
    <source>
        <dbReference type="ARBA" id="ARBA00023264"/>
    </source>
</evidence>
<dbReference type="InParanoid" id="A0A6P8NFV5"/>
<dbReference type="RefSeq" id="XP_033774782.1">
    <property type="nucleotide sequence ID" value="XM_033918891.1"/>
</dbReference>
<comment type="similarity">
    <text evidence="4">Belongs to the choline/ethanolamine kinase family.</text>
</comment>
<dbReference type="EC" id="2.7.1.82" evidence="5"/>
<dbReference type="KEGG" id="gsh:117347672"/>
<dbReference type="AlphaFoldDB" id="A0A6P8NFV5"/>
<name>A0A6P8NFV5_GEOSA</name>
<reference evidence="8" key="1">
    <citation type="submission" date="2025-08" db="UniProtKB">
        <authorList>
            <consortium name="RefSeq"/>
        </authorList>
    </citation>
    <scope>IDENTIFICATION</scope>
</reference>
<dbReference type="Proteomes" id="UP000515159">
    <property type="component" value="Chromosome 13"/>
</dbReference>
<dbReference type="InterPro" id="IPR011009">
    <property type="entry name" value="Kinase-like_dom_sf"/>
</dbReference>
<dbReference type="CTD" id="55224"/>
<dbReference type="OrthoDB" id="10267235at2759"/>
<evidence type="ECO:0000256" key="6">
    <source>
        <dbReference type="SAM" id="Phobius"/>
    </source>
</evidence>
<dbReference type="GO" id="GO:0005737">
    <property type="term" value="C:cytoplasm"/>
    <property type="evidence" value="ECO:0007669"/>
    <property type="project" value="TreeGrafter"/>
</dbReference>
<dbReference type="PANTHER" id="PTHR22603">
    <property type="entry name" value="CHOLINE/ETHANOALAMINE KINASE"/>
    <property type="match status" value="1"/>
</dbReference>
<sequence>MEEEIPDHTELCVAGLGPGLQCLCISVDENNVFPGVLQLIQELKPDWSPQKIQTKLFTEGLTNKLLACYLEEEMDDAVLIRVYGNKTEVLVDHENEVKSFLLLNAHGCAPKLHCTFTNGLCYEFTRGTALGPEHVREQHIFRLIAQEVAKFHSIPIANGQCPKADLWYRLHKYLAFIRREFSVGNQDSPRLPPEVPPMHVLEEELAWMKKYLSALDSPILLCHNDLLCKNVIYNEEEGYVRFIDYEYVGYNYQAFDIGNHFNEFAGVSDVDFSLFPSKELQMQWLGHYLKMYKQLSQAGGEVTSSELAILYVQVNAFALAGHFFWGLWGLIQSRFSKIQFNFSRYAAIRLKQYFHVKPMVMELCSQSGKS</sequence>
<gene>
    <name evidence="8" type="primary">ETNK2</name>
</gene>
<evidence type="ECO:0000256" key="1">
    <source>
        <dbReference type="ARBA" id="ARBA00023209"/>
    </source>
</evidence>
<organism evidence="7 8">
    <name type="scientific">Geotrypetes seraphini</name>
    <name type="common">Gaboon caecilian</name>
    <name type="synonym">Caecilia seraphini</name>
    <dbReference type="NCBI Taxonomy" id="260995"/>
    <lineage>
        <taxon>Eukaryota</taxon>
        <taxon>Metazoa</taxon>
        <taxon>Chordata</taxon>
        <taxon>Craniata</taxon>
        <taxon>Vertebrata</taxon>
        <taxon>Euteleostomi</taxon>
        <taxon>Amphibia</taxon>
        <taxon>Gymnophiona</taxon>
        <taxon>Geotrypetes</taxon>
    </lineage>
</organism>
<keyword evidence="1" id="KW-0444">Lipid biosynthesis</keyword>
<evidence type="ECO:0000313" key="8">
    <source>
        <dbReference type="RefSeq" id="XP_033774782.1"/>
    </source>
</evidence>
<dbReference type="GO" id="GO:0006646">
    <property type="term" value="P:phosphatidylethanolamine biosynthetic process"/>
    <property type="evidence" value="ECO:0007669"/>
    <property type="project" value="TreeGrafter"/>
</dbReference>
<keyword evidence="7" id="KW-1185">Reference proteome</keyword>
<keyword evidence="6" id="KW-0472">Membrane</keyword>